<proteinExistence type="predicted"/>
<evidence type="ECO:0000256" key="8">
    <source>
        <dbReference type="SAM" id="MobiDB-lite"/>
    </source>
</evidence>
<evidence type="ECO:0000256" key="3">
    <source>
        <dbReference type="ARBA" id="ARBA00022692"/>
    </source>
</evidence>
<keyword evidence="5" id="KW-1133">Transmembrane helix</keyword>
<dbReference type="InterPro" id="IPR003369">
    <property type="entry name" value="TatA/B/E"/>
</dbReference>
<evidence type="ECO:0000313" key="10">
    <source>
        <dbReference type="Proteomes" id="UP001056535"/>
    </source>
</evidence>
<keyword evidence="4" id="KW-0653">Protein transport</keyword>
<dbReference type="Proteomes" id="UP001056535">
    <property type="component" value="Chromosome"/>
</dbReference>
<keyword evidence="2" id="KW-0813">Transport</keyword>
<sequence length="132" mass="14033">MPNGGEFLLLIVLALVILGPDKLPGYAAKLAQFVRSARDMAEGAKVQIKEELGPGFEDVDWRALDPRQYDPRRIVREALATPGGAQAQAPAETESGRAANEAAIAADRDAGPALLGTRFDPALPTPWDIDAT</sequence>
<evidence type="ECO:0000256" key="2">
    <source>
        <dbReference type="ARBA" id="ARBA00022448"/>
    </source>
</evidence>
<feature type="region of interest" description="Disordered" evidence="8">
    <location>
        <begin position="78"/>
        <end position="99"/>
    </location>
</feature>
<dbReference type="RefSeq" id="WP_252621893.1">
    <property type="nucleotide sequence ID" value="NZ_CP099490.1"/>
</dbReference>
<dbReference type="Gene3D" id="1.20.5.3310">
    <property type="match status" value="1"/>
</dbReference>
<comment type="subcellular location">
    <subcellularLocation>
        <location evidence="1">Membrane</location>
        <topology evidence="1">Single-pass membrane protein</topology>
    </subcellularLocation>
</comment>
<evidence type="ECO:0000313" key="9">
    <source>
        <dbReference type="EMBL" id="USQ77117.1"/>
    </source>
</evidence>
<feature type="compositionally biased region" description="Low complexity" evidence="8">
    <location>
        <begin position="80"/>
        <end position="99"/>
    </location>
</feature>
<keyword evidence="6" id="KW-0811">Translocation</keyword>
<keyword evidence="3" id="KW-0812">Transmembrane</keyword>
<protein>
    <submittedName>
        <fullName evidence="9">Sec-independent protein translocase TatB</fullName>
    </submittedName>
</protein>
<evidence type="ECO:0000256" key="4">
    <source>
        <dbReference type="ARBA" id="ARBA00022927"/>
    </source>
</evidence>
<keyword evidence="10" id="KW-1185">Reference proteome</keyword>
<dbReference type="Pfam" id="PF02416">
    <property type="entry name" value="TatA_B_E"/>
    <property type="match status" value="1"/>
</dbReference>
<accession>A0ABY4YKG5</accession>
<evidence type="ECO:0000256" key="1">
    <source>
        <dbReference type="ARBA" id="ARBA00004167"/>
    </source>
</evidence>
<evidence type="ECO:0000256" key="7">
    <source>
        <dbReference type="ARBA" id="ARBA00023136"/>
    </source>
</evidence>
<reference evidence="9" key="1">
    <citation type="submission" date="2022-06" db="EMBL/GenBank/DDBJ databases">
        <title>Ornithinimicrobium JY.X270.</title>
        <authorList>
            <person name="Huang Y."/>
        </authorList>
    </citation>
    <scope>NUCLEOTIDE SEQUENCE</scope>
    <source>
        <strain evidence="9">JY.X270</strain>
    </source>
</reference>
<gene>
    <name evidence="9" type="ORF">NF557_04150</name>
</gene>
<evidence type="ECO:0000256" key="5">
    <source>
        <dbReference type="ARBA" id="ARBA00022989"/>
    </source>
</evidence>
<dbReference type="EMBL" id="CP099490">
    <property type="protein sequence ID" value="USQ77117.1"/>
    <property type="molecule type" value="Genomic_DNA"/>
</dbReference>
<keyword evidence="7" id="KW-0472">Membrane</keyword>
<evidence type="ECO:0000256" key="6">
    <source>
        <dbReference type="ARBA" id="ARBA00023010"/>
    </source>
</evidence>
<name>A0ABY4YKG5_9MICO</name>
<organism evidence="9 10">
    <name type="scientific">Ornithinimicrobium cryptoxanthini</name>
    <dbReference type="NCBI Taxonomy" id="2934161"/>
    <lineage>
        <taxon>Bacteria</taxon>
        <taxon>Bacillati</taxon>
        <taxon>Actinomycetota</taxon>
        <taxon>Actinomycetes</taxon>
        <taxon>Micrococcales</taxon>
        <taxon>Ornithinimicrobiaceae</taxon>
        <taxon>Ornithinimicrobium</taxon>
    </lineage>
</organism>